<keyword evidence="3" id="KW-0808">Transferase</keyword>
<dbReference type="CDD" id="cd03801">
    <property type="entry name" value="GT4_PimA-like"/>
    <property type="match status" value="1"/>
</dbReference>
<dbReference type="RefSeq" id="WP_116518478.1">
    <property type="nucleotide sequence ID" value="NZ_JACCEX010000002.1"/>
</dbReference>
<evidence type="ECO:0000259" key="1">
    <source>
        <dbReference type="Pfam" id="PF00534"/>
    </source>
</evidence>
<feature type="domain" description="Glycosyl transferase family 1" evidence="1">
    <location>
        <begin position="163"/>
        <end position="326"/>
    </location>
</feature>
<dbReference type="STRING" id="1231391.GCA_000308195_02907"/>
<evidence type="ECO:0000259" key="2">
    <source>
        <dbReference type="Pfam" id="PF13439"/>
    </source>
</evidence>
<evidence type="ECO:0000313" key="4">
    <source>
        <dbReference type="Proteomes" id="UP000246145"/>
    </source>
</evidence>
<feature type="domain" description="Glycosyltransferase subfamily 4-like N-terminal" evidence="2">
    <location>
        <begin position="13"/>
        <end position="149"/>
    </location>
</feature>
<dbReference type="InterPro" id="IPR001296">
    <property type="entry name" value="Glyco_trans_1"/>
</dbReference>
<protein>
    <submittedName>
        <fullName evidence="3">Glycosyltransferase involved in cell wall biosynthesis</fullName>
    </submittedName>
</protein>
<dbReference type="AlphaFoldDB" id="A0A2U1CNM8"/>
<comment type="caution">
    <text evidence="3">The sequence shown here is derived from an EMBL/GenBank/DDBJ whole genome shotgun (WGS) entry which is preliminary data.</text>
</comment>
<reference evidence="3 4" key="1">
    <citation type="submission" date="2018-04" db="EMBL/GenBank/DDBJ databases">
        <title>Genomic Encyclopedia of Type Strains, Phase IV (KMG-IV): sequencing the most valuable type-strain genomes for metagenomic binning, comparative biology and taxonomic classification.</title>
        <authorList>
            <person name="Goeker M."/>
        </authorList>
    </citation>
    <scope>NUCLEOTIDE SEQUENCE [LARGE SCALE GENOMIC DNA]</scope>
    <source>
        <strain evidence="3 4">DSM 10065</strain>
    </source>
</reference>
<dbReference type="Gene3D" id="3.40.50.2000">
    <property type="entry name" value="Glycogen Phosphorylase B"/>
    <property type="match status" value="2"/>
</dbReference>
<sequence length="356" mass="39339">MKILQLNFEKGWRGGERQTLYCMRAFRAAGHQAEVLCRAGGPLQARAAEEGFVAHGVRNVPAQLGFLARAGLGYDIIHAQTANTVTWAVLTKALHKRPVVFSRRTSFAVKPGDEWKTGAKWRRVDCFVAISEMAAAEPRRLGIEPVIIRSAVEPHEIDRSSVERLRDELGLRGKKVLATSAALVSDKDPLTLIRAVGELARLRNDFVFVHFGAGGSHEAEAHAEVQRLGLQDIYLFAGFRKGVEDFYSVFDVFVMSSREEALGSSVLDAFLQRVPVVSTDAGGLKESLADGRGVLCPTGDAHALAQGMARCLDDEAFRRQCTQRAYDYVRAEHDVTEMGRRYLAQFQRLLQPGSSR</sequence>
<dbReference type="PANTHER" id="PTHR12526">
    <property type="entry name" value="GLYCOSYLTRANSFERASE"/>
    <property type="match status" value="1"/>
</dbReference>
<evidence type="ECO:0000313" key="3">
    <source>
        <dbReference type="EMBL" id="PVY62620.1"/>
    </source>
</evidence>
<accession>A0A2U1CNM8</accession>
<name>A0A2U1CNM8_9BURK</name>
<gene>
    <name evidence="3" type="ORF">C7440_2115</name>
</gene>
<dbReference type="PANTHER" id="PTHR12526:SF572">
    <property type="entry name" value="BLL5144 PROTEIN"/>
    <property type="match status" value="1"/>
</dbReference>
<proteinExistence type="predicted"/>
<keyword evidence="4" id="KW-1185">Reference proteome</keyword>
<dbReference type="OrthoDB" id="9795746at2"/>
<dbReference type="EMBL" id="QEKO01000002">
    <property type="protein sequence ID" value="PVY62620.1"/>
    <property type="molecule type" value="Genomic_DNA"/>
</dbReference>
<dbReference type="GO" id="GO:0016757">
    <property type="term" value="F:glycosyltransferase activity"/>
    <property type="evidence" value="ECO:0007669"/>
    <property type="project" value="InterPro"/>
</dbReference>
<dbReference type="InterPro" id="IPR028098">
    <property type="entry name" value="Glyco_trans_4-like_N"/>
</dbReference>
<dbReference type="Pfam" id="PF13439">
    <property type="entry name" value="Glyco_transf_4"/>
    <property type="match status" value="1"/>
</dbReference>
<dbReference type="Pfam" id="PF00534">
    <property type="entry name" value="Glycos_transf_1"/>
    <property type="match status" value="1"/>
</dbReference>
<dbReference type="Proteomes" id="UP000246145">
    <property type="component" value="Unassembled WGS sequence"/>
</dbReference>
<organism evidence="3 4">
    <name type="scientific">Pusillimonas noertemannii</name>
    <dbReference type="NCBI Taxonomy" id="305977"/>
    <lineage>
        <taxon>Bacteria</taxon>
        <taxon>Pseudomonadati</taxon>
        <taxon>Pseudomonadota</taxon>
        <taxon>Betaproteobacteria</taxon>
        <taxon>Burkholderiales</taxon>
        <taxon>Alcaligenaceae</taxon>
        <taxon>Pusillimonas</taxon>
    </lineage>
</organism>
<dbReference type="SUPFAM" id="SSF53756">
    <property type="entry name" value="UDP-Glycosyltransferase/glycogen phosphorylase"/>
    <property type="match status" value="1"/>
</dbReference>